<dbReference type="PANTHER" id="PTHR12561">
    <property type="entry name" value="LIPOATE-PROTEIN LIGASE"/>
    <property type="match status" value="1"/>
</dbReference>
<proteinExistence type="inferred from homology"/>
<dbReference type="PROSITE" id="PS51733">
    <property type="entry name" value="BPL_LPL_CATALYTIC"/>
    <property type="match status" value="1"/>
</dbReference>
<keyword evidence="7" id="KW-1185">Reference proteome</keyword>
<sequence length="208" mass="23643">MKERDVWLARRSSGGGSVYHDMGNTNYSVFMPREAFSRELSAKMVAKALVQNDIPAYVNKRHDIAVDDFKVSGSAFKLTQKRAFHHGTMLIDVDLTRLKGCLHSGKDTLIANGVASVPSPVVNLRDYSWTIDHATFCNSVKLEFVKQFGTSQDIVEEVVWDETLIDVVDEIKQERDKLKTWDWLYGQTPEFTYTLSNTFDWGQVVGEK</sequence>
<dbReference type="Proteomes" id="UP001150538">
    <property type="component" value="Unassembled WGS sequence"/>
</dbReference>
<evidence type="ECO:0000256" key="4">
    <source>
        <dbReference type="ARBA" id="ARBA00015925"/>
    </source>
</evidence>
<reference evidence="6" key="1">
    <citation type="submission" date="2022-07" db="EMBL/GenBank/DDBJ databases">
        <title>Phylogenomic reconstructions and comparative analyses of Kickxellomycotina fungi.</title>
        <authorList>
            <person name="Reynolds N.K."/>
            <person name="Stajich J.E."/>
            <person name="Barry K."/>
            <person name="Grigoriev I.V."/>
            <person name="Crous P."/>
            <person name="Smith M.E."/>
        </authorList>
    </citation>
    <scope>NUCLEOTIDE SEQUENCE</scope>
    <source>
        <strain evidence="6">NBRC 100468</strain>
    </source>
</reference>
<protein>
    <recommendedName>
        <fullName evidence="4">Putative lipoate-protein ligase A</fullName>
    </recommendedName>
</protein>
<comment type="caution">
    <text evidence="6">The sequence shown here is derived from an EMBL/GenBank/DDBJ whole genome shotgun (WGS) entry which is preliminary data.</text>
</comment>
<dbReference type="AlphaFoldDB" id="A0A9W8A2A7"/>
<dbReference type="SUPFAM" id="SSF55681">
    <property type="entry name" value="Class II aaRS and biotin synthetases"/>
    <property type="match status" value="1"/>
</dbReference>
<feature type="domain" description="BPL/LPL catalytic" evidence="5">
    <location>
        <begin position="1"/>
        <end position="152"/>
    </location>
</feature>
<dbReference type="PANTHER" id="PTHR12561:SF3">
    <property type="entry name" value="LIPOYLTRANSFERASE 1, MITOCHONDRIAL"/>
    <property type="match status" value="1"/>
</dbReference>
<name>A0A9W8A2A7_9FUNG</name>
<comment type="pathway">
    <text evidence="2">Protein modification; protein lipoylation via exogenous pathway; protein N(6)-(lipoyl)lysine from lipoate: step 2/2.</text>
</comment>
<evidence type="ECO:0000256" key="3">
    <source>
        <dbReference type="ARBA" id="ARBA00008242"/>
    </source>
</evidence>
<dbReference type="GO" id="GO:0017118">
    <property type="term" value="F:lipoyltransferase activity"/>
    <property type="evidence" value="ECO:0007669"/>
    <property type="project" value="TreeGrafter"/>
</dbReference>
<dbReference type="OrthoDB" id="201621at2759"/>
<dbReference type="EMBL" id="JANBPU010000005">
    <property type="protein sequence ID" value="KAJ1921410.1"/>
    <property type="molecule type" value="Genomic_DNA"/>
</dbReference>
<dbReference type="InterPro" id="IPR045864">
    <property type="entry name" value="aa-tRNA-synth_II/BPL/LPL"/>
</dbReference>
<comment type="similarity">
    <text evidence="3">Belongs to the LplA family.</text>
</comment>
<evidence type="ECO:0000313" key="7">
    <source>
        <dbReference type="Proteomes" id="UP001150538"/>
    </source>
</evidence>
<evidence type="ECO:0000259" key="5">
    <source>
        <dbReference type="PROSITE" id="PS51733"/>
    </source>
</evidence>
<dbReference type="Pfam" id="PF21948">
    <property type="entry name" value="LplA-B_cat"/>
    <property type="match status" value="1"/>
</dbReference>
<evidence type="ECO:0000313" key="6">
    <source>
        <dbReference type="EMBL" id="KAJ1921410.1"/>
    </source>
</evidence>
<dbReference type="Gene3D" id="3.30.930.10">
    <property type="entry name" value="Bira Bifunctional Protein, Domain 2"/>
    <property type="match status" value="1"/>
</dbReference>
<evidence type="ECO:0000256" key="2">
    <source>
        <dbReference type="ARBA" id="ARBA00005085"/>
    </source>
</evidence>
<dbReference type="InterPro" id="IPR004143">
    <property type="entry name" value="BPL_LPL_catalytic"/>
</dbReference>
<dbReference type="GO" id="GO:0009249">
    <property type="term" value="P:protein lipoylation"/>
    <property type="evidence" value="ECO:0007669"/>
    <property type="project" value="InterPro"/>
</dbReference>
<evidence type="ECO:0000256" key="1">
    <source>
        <dbReference type="ARBA" id="ARBA00003253"/>
    </source>
</evidence>
<dbReference type="InterPro" id="IPR004562">
    <property type="entry name" value="LipoylTrfase_LipoateP_Ligase"/>
</dbReference>
<organism evidence="6 7">
    <name type="scientific">Mycoemilia scoparia</name>
    <dbReference type="NCBI Taxonomy" id="417184"/>
    <lineage>
        <taxon>Eukaryota</taxon>
        <taxon>Fungi</taxon>
        <taxon>Fungi incertae sedis</taxon>
        <taxon>Zoopagomycota</taxon>
        <taxon>Kickxellomycotina</taxon>
        <taxon>Kickxellomycetes</taxon>
        <taxon>Kickxellales</taxon>
        <taxon>Kickxellaceae</taxon>
        <taxon>Mycoemilia</taxon>
    </lineage>
</organism>
<dbReference type="GO" id="GO:0005739">
    <property type="term" value="C:mitochondrion"/>
    <property type="evidence" value="ECO:0007669"/>
    <property type="project" value="TreeGrafter"/>
</dbReference>
<accession>A0A9W8A2A7</accession>
<gene>
    <name evidence="6" type="ORF">H4219_000727</name>
</gene>
<comment type="function">
    <text evidence="1">Catalyzes both the ATP-dependent activation of exogenously supplied lipoate to lipoyl-AMP and the transfer of the activated lipoyl onto the lipoyl domains of lipoate-dependent enzymes.</text>
</comment>